<evidence type="ECO:0000313" key="3">
    <source>
        <dbReference type="Proteomes" id="UP000005178"/>
    </source>
</evidence>
<sequence length="44" mass="5259">MSFSISDKKNHFYLVFLVFFCFCIIFLSIKKGVIVLTPFIFYKL</sequence>
<reference evidence="2" key="1">
    <citation type="submission" date="2008-01" db="EMBL/GenBank/DDBJ databases">
        <authorList>
            <person name="Fulton L."/>
            <person name="Clifton S."/>
            <person name="Fulton B."/>
            <person name="Xu J."/>
            <person name="Minx P."/>
            <person name="Pepin K.H."/>
            <person name="Johnson M."/>
            <person name="Thiruvilangam P."/>
            <person name="Bhonagiri V."/>
            <person name="Nash W.E."/>
            <person name="Mardis E.R."/>
            <person name="Wilson R.K."/>
        </authorList>
    </citation>
    <scope>NUCLEOTIDE SEQUENCE [LARGE SCALE GENOMIC DNA]</scope>
    <source>
        <strain evidence="2">DSM 17244</strain>
    </source>
</reference>
<keyword evidence="1" id="KW-0472">Membrane</keyword>
<feature type="transmembrane region" description="Helical" evidence="1">
    <location>
        <begin position="12"/>
        <end position="41"/>
    </location>
</feature>
<keyword evidence="1" id="KW-0812">Transmembrane</keyword>
<comment type="caution">
    <text evidence="2">The sequence shown here is derived from an EMBL/GenBank/DDBJ whole genome shotgun (WGS) entry which is preliminary data.</text>
</comment>
<gene>
    <name evidence="2" type="ORF">ANASTE_00946</name>
</gene>
<organism evidence="2 3">
    <name type="scientific">Anaerofustis stercorihominis DSM 17244</name>
    <dbReference type="NCBI Taxonomy" id="445971"/>
    <lineage>
        <taxon>Bacteria</taxon>
        <taxon>Bacillati</taxon>
        <taxon>Bacillota</taxon>
        <taxon>Clostridia</taxon>
        <taxon>Eubacteriales</taxon>
        <taxon>Eubacteriaceae</taxon>
        <taxon>Anaerofustis</taxon>
    </lineage>
</organism>
<protein>
    <submittedName>
        <fullName evidence="2">Uncharacterized protein</fullName>
    </submittedName>
</protein>
<dbReference type="HOGENOM" id="CLU_3211689_0_0_9"/>
<accession>B1C888</accession>
<keyword evidence="3" id="KW-1185">Reference proteome</keyword>
<evidence type="ECO:0000313" key="2">
    <source>
        <dbReference type="EMBL" id="EDS73226.1"/>
    </source>
</evidence>
<dbReference type="Proteomes" id="UP000005178">
    <property type="component" value="Unassembled WGS sequence"/>
</dbReference>
<proteinExistence type="predicted"/>
<dbReference type="EMBL" id="ABIL02000005">
    <property type="protein sequence ID" value="EDS73226.1"/>
    <property type="molecule type" value="Genomic_DNA"/>
</dbReference>
<dbReference type="AlphaFoldDB" id="B1C888"/>
<name>B1C888_9FIRM</name>
<reference evidence="2" key="2">
    <citation type="submission" date="2013-08" db="EMBL/GenBank/DDBJ databases">
        <title>Draft genome sequence of Anaerofustis stercorihominis (DSM 17244).</title>
        <authorList>
            <person name="Sudarsanam P."/>
            <person name="Ley R."/>
            <person name="Guruge J."/>
            <person name="Turnbaugh P.J."/>
            <person name="Mahowald M."/>
            <person name="Liep D."/>
            <person name="Gordon J."/>
        </authorList>
    </citation>
    <scope>NUCLEOTIDE SEQUENCE</scope>
    <source>
        <strain evidence="2">DSM 17244</strain>
    </source>
</reference>
<evidence type="ECO:0000256" key="1">
    <source>
        <dbReference type="SAM" id="Phobius"/>
    </source>
</evidence>
<keyword evidence="1" id="KW-1133">Transmembrane helix</keyword>